<feature type="region of interest" description="Disordered" evidence="1">
    <location>
        <begin position="1305"/>
        <end position="1390"/>
    </location>
</feature>
<keyword evidence="3" id="KW-1185">Reference proteome</keyword>
<evidence type="ECO:0000313" key="2">
    <source>
        <dbReference type="EMBL" id="KGB79474.1"/>
    </source>
</evidence>
<feature type="compositionally biased region" description="Polar residues" evidence="1">
    <location>
        <begin position="457"/>
        <end position="467"/>
    </location>
</feature>
<feature type="compositionally biased region" description="Pro residues" evidence="1">
    <location>
        <begin position="725"/>
        <end position="739"/>
    </location>
</feature>
<feature type="compositionally biased region" description="Polar residues" evidence="1">
    <location>
        <begin position="933"/>
        <end position="953"/>
    </location>
</feature>
<dbReference type="VEuPathDB" id="FungiDB:CNBG_5312"/>
<dbReference type="OrthoDB" id="2564946at2759"/>
<feature type="compositionally biased region" description="Polar residues" evidence="1">
    <location>
        <begin position="964"/>
        <end position="980"/>
    </location>
</feature>
<feature type="compositionally biased region" description="Polar residues" evidence="1">
    <location>
        <begin position="225"/>
        <end position="253"/>
    </location>
</feature>
<gene>
    <name evidence="2" type="ORF">CNBG_5312</name>
</gene>
<feature type="compositionally biased region" description="Low complexity" evidence="1">
    <location>
        <begin position="1033"/>
        <end position="1045"/>
    </location>
</feature>
<feature type="region of interest" description="Disordered" evidence="1">
    <location>
        <begin position="1"/>
        <end position="354"/>
    </location>
</feature>
<evidence type="ECO:0000256" key="1">
    <source>
        <dbReference type="SAM" id="MobiDB-lite"/>
    </source>
</evidence>
<reference evidence="2 3" key="2">
    <citation type="journal article" date="2018" name="Proc. Natl. Acad. Sci.">
        <title>RNAi is a critical determinant of centromere evolution in closely related fungi.</title>
        <authorList>
            <person name="Yadav V."/>
            <person name="Sun S."/>
            <person name="Billmyre R.B."/>
            <person name="Thimmappa B.C."/>
            <person name="Shea T."/>
            <person name="Lintner R."/>
            <person name="Bakkeren G."/>
            <person name="Cuomo C.A."/>
            <person name="Heitman J."/>
            <person name="Sanyal K."/>
        </authorList>
    </citation>
    <scope>NUCLEOTIDE SEQUENCE [LARGE SCALE GENOMIC DNA]</scope>
    <source>
        <strain evidence="2 3">R265</strain>
    </source>
</reference>
<feature type="region of interest" description="Disordered" evidence="1">
    <location>
        <begin position="790"/>
        <end position="1179"/>
    </location>
</feature>
<feature type="compositionally biased region" description="Basic and acidic residues" evidence="1">
    <location>
        <begin position="1412"/>
        <end position="1433"/>
    </location>
</feature>
<feature type="region of interest" description="Disordered" evidence="1">
    <location>
        <begin position="451"/>
        <end position="509"/>
    </location>
</feature>
<feature type="compositionally biased region" description="Polar residues" evidence="1">
    <location>
        <begin position="1331"/>
        <end position="1352"/>
    </location>
</feature>
<feature type="compositionally biased region" description="Low complexity" evidence="1">
    <location>
        <begin position="1009"/>
        <end position="1019"/>
    </location>
</feature>
<dbReference type="RefSeq" id="XP_062885148.1">
    <property type="nucleotide sequence ID" value="XM_063029193.1"/>
</dbReference>
<feature type="compositionally biased region" description="Basic and acidic residues" evidence="1">
    <location>
        <begin position="146"/>
        <end position="157"/>
    </location>
</feature>
<feature type="compositionally biased region" description="Basic and acidic residues" evidence="1">
    <location>
        <begin position="1143"/>
        <end position="1168"/>
    </location>
</feature>
<proteinExistence type="predicted"/>
<dbReference type="KEGG" id="cdeu:CNBG_5312"/>
<feature type="compositionally biased region" description="Basic residues" evidence="1">
    <location>
        <begin position="269"/>
        <end position="285"/>
    </location>
</feature>
<feature type="compositionally biased region" description="Polar residues" evidence="1">
    <location>
        <begin position="1086"/>
        <end position="1105"/>
    </location>
</feature>
<name>A0A095CJE3_CRYD2</name>
<feature type="compositionally biased region" description="Low complexity" evidence="1">
    <location>
        <begin position="748"/>
        <end position="760"/>
    </location>
</feature>
<feature type="compositionally biased region" description="Polar residues" evidence="1">
    <location>
        <begin position="1365"/>
        <end position="1388"/>
    </location>
</feature>
<reference evidence="2 3" key="1">
    <citation type="journal article" date="2011" name="MBio">
        <title>Genome variation in Cryptococcus gattii, an emerging pathogen of immunocompetent hosts.</title>
        <authorList>
            <person name="D'Souza C.A."/>
            <person name="Kronstad J.W."/>
            <person name="Taylor G."/>
            <person name="Warren R."/>
            <person name="Yuen M."/>
            <person name="Hu G."/>
            <person name="Jung W.H."/>
            <person name="Sham A."/>
            <person name="Kidd S.E."/>
            <person name="Tangen K."/>
            <person name="Lee N."/>
            <person name="Zeilmaker T."/>
            <person name="Sawkins J."/>
            <person name="McVicker G."/>
            <person name="Shah S."/>
            <person name="Gnerre S."/>
            <person name="Griggs A."/>
            <person name="Zeng Q."/>
            <person name="Bartlett K."/>
            <person name="Li W."/>
            <person name="Wang X."/>
            <person name="Heitman J."/>
            <person name="Stajich J.E."/>
            <person name="Fraser J.A."/>
            <person name="Meyer W."/>
            <person name="Carter D."/>
            <person name="Schein J."/>
            <person name="Krzywinski M."/>
            <person name="Kwon-Chung K.J."/>
            <person name="Varma A."/>
            <person name="Wang J."/>
            <person name="Brunham R."/>
            <person name="Fyfe M."/>
            <person name="Ouellette B.F."/>
            <person name="Siddiqui A."/>
            <person name="Marra M."/>
            <person name="Jones S."/>
            <person name="Holt R."/>
            <person name="Birren B.W."/>
            <person name="Galagan J.E."/>
            <person name="Cuomo C.A."/>
        </authorList>
    </citation>
    <scope>NUCLEOTIDE SEQUENCE [LARGE SCALE GENOMIC DNA]</scope>
    <source>
        <strain evidence="2 3">R265</strain>
    </source>
</reference>
<evidence type="ECO:0000313" key="3">
    <source>
        <dbReference type="Proteomes" id="UP000029445"/>
    </source>
</evidence>
<dbReference type="HOGENOM" id="CLU_004516_0_0_1"/>
<feature type="compositionally biased region" description="Polar residues" evidence="1">
    <location>
        <begin position="1124"/>
        <end position="1137"/>
    </location>
</feature>
<protein>
    <submittedName>
        <fullName evidence="2">Glucoamylase</fullName>
    </submittedName>
</protein>
<organism evidence="2 3">
    <name type="scientific">Cryptococcus deuterogattii (strain R265)</name>
    <name type="common">Cryptococcus gattii VGII (strain R265)</name>
    <dbReference type="NCBI Taxonomy" id="294750"/>
    <lineage>
        <taxon>Eukaryota</taxon>
        <taxon>Fungi</taxon>
        <taxon>Dikarya</taxon>
        <taxon>Basidiomycota</taxon>
        <taxon>Agaricomycotina</taxon>
        <taxon>Tremellomycetes</taxon>
        <taxon>Tremellales</taxon>
        <taxon>Cryptococcaceae</taxon>
        <taxon>Cryptococcus</taxon>
        <taxon>Cryptococcus gattii species complex</taxon>
    </lineage>
</organism>
<feature type="compositionally biased region" description="Low complexity" evidence="1">
    <location>
        <begin position="493"/>
        <end position="506"/>
    </location>
</feature>
<feature type="compositionally biased region" description="Low complexity" evidence="1">
    <location>
        <begin position="332"/>
        <end position="349"/>
    </location>
</feature>
<feature type="compositionally biased region" description="Polar residues" evidence="1">
    <location>
        <begin position="305"/>
        <end position="331"/>
    </location>
</feature>
<dbReference type="EMBL" id="CP025764">
    <property type="protein sequence ID" value="KGB79474.1"/>
    <property type="molecule type" value="Genomic_DNA"/>
</dbReference>
<sequence>MGILTRIRRRSSLAAQTQHLSSSSPLASQPAPSATLSTPAVAPDSISTGSVGSRIPKKPWKKKHDEGSLNGSSNKKGKGKTKAENDEVLGGPKYGDFPTSLGPTSSLSVINAPTTHTDGPSSQLYLSPPGNGSLAGGSNSVPGSSEKIEKRRSEASEIIRPSSEISKQDGGILGKLNFEDEGDRKRKMSNSAWMKDVEGLASSGSPSERPNASISNFILPLESSPVVTSSSRAITPDPNSDQRQPLVSTTSGGSKREEDPVEILESAEKKHRFWKGKGKSNRHSRVMSDSFQLDRSESPIPGKIPSSSTGPDLASVSRNSVDLDQPHSQQLRRPSSSFFSNPFHRSSSHASEIPSAVEDGSFQLKGFRHVSGMSDVEGAGKLEGYLSHVKRESVAALNVELPAAFTAPNSPVAYTSPKPTAIPLSRPASVTHSLTSVDDMVSPNRVSVAAFKKGLRRQSNGPMSTMSDMGHGTPVTDSGDEDDDVPLGKRIVSQPLPRPTSSPSLSNMRDLSLSNLEGTASNLMLKQLEKQTSEKEVSSQEPLAFQAKAYSRTSSGFVVKSRSPMANNQDVLSSPVSSLTSLAAGFPVSLDPTVLASSTRARTPSANVGVINLNEALPPSTDNKELLTDGHFSAGAPSSDQVTQRIQEFPFPIISQTTEELTKVAIPPPLATARQPSVTSIAKLSINVQSSISPPKQPMPPPVQHIDVLQPPHDISPTLLGLNLPLPPDQMPDTPPKAPVPLSELPRRPGSSSEGSASPSTQRKRMSLLEEPMKYLSGLWVTSPAGEDGSDPVFAINSGDEPQSPMRSNRPDITSWYAPQDLPKRQTSVSPPPLSPAERIRSPLSERLADVATSAISTTKPGRGLQKPVMEKLKTSVEDLSPSDNHKSLVSDFTLASIPQSGPRPFSSFMKPGPVQPKPANDESESDTEGGASVSTHQRQISRTVSLASQQSVRRIPGGPRQPMRQSRIVSMPITNSHLAQKSHEHRRHAEKDANEDEPLAKIKHRSSKSSLTTATAAKFPSYGQTSLPTPPTSVTNTSISSSSPQERRKPLIEFGPAAPGQSMMIPRPHDSVLSAPSSPFDKFSTPFTDSMTTSGKGSLPSPISGQVRFDSPERKRPSGIPRKTTSPEISKDNVNGNAVEVYDERQRHQNDEQNSDSRQRRRSDGALHHLSPYDPPVQARMGMQGMPNPQDMSSEAFLTWQKHQWQMHYLAAAYRASEEEWQRQSSVSMSINNHPSTQSAPFPMQHMPLFPPNMNMNMMNMGMGIPMAYGYPALPQFQGHMFNSYLDMPQMQNQIGGGGGYSYGTGTQSVFDRGFGPPPAIPSAIPSQQRQHNPQRRASSDQQGAQYTNTPHPHRRQDEPYSTKGRSASALGTHSNANSPPTMSKRPSSVFKGLLGEREKVELQQGMARQAQEKLDKQKQWSKERARGEATEGRSPPPPSSWTRVTGDLSEGATPRKPSRSGPTVAN</sequence>
<feature type="region of interest" description="Disordered" evidence="1">
    <location>
        <begin position="690"/>
        <end position="764"/>
    </location>
</feature>
<feature type="compositionally biased region" description="Basic residues" evidence="1">
    <location>
        <begin position="1"/>
        <end position="11"/>
    </location>
</feature>
<feature type="compositionally biased region" description="Polar residues" evidence="1">
    <location>
        <begin position="101"/>
        <end position="125"/>
    </location>
</feature>
<dbReference type="GeneID" id="88181468"/>
<dbReference type="OMA" id="DNEVECC"/>
<feature type="compositionally biased region" description="Low complexity" evidence="1">
    <location>
        <begin position="20"/>
        <end position="43"/>
    </location>
</feature>
<feature type="compositionally biased region" description="Polar residues" evidence="1">
    <location>
        <begin position="202"/>
        <end position="216"/>
    </location>
</feature>
<dbReference type="Proteomes" id="UP000029445">
    <property type="component" value="Chromosome 6"/>
</dbReference>
<feature type="region of interest" description="Disordered" evidence="1">
    <location>
        <begin position="1402"/>
        <end position="1468"/>
    </location>
</feature>
<accession>A0A095CJE3</accession>